<protein>
    <recommendedName>
        <fullName evidence="1">NADP-dependent oxidoreductase domain-containing protein</fullName>
    </recommendedName>
</protein>
<keyword evidence="3" id="KW-1185">Reference proteome</keyword>
<name>A0AAP0PUD3_9MAGN</name>
<gene>
    <name evidence="2" type="ORF">Sjap_000746</name>
</gene>
<dbReference type="AlphaFoldDB" id="A0AAP0PUD3"/>
<dbReference type="InterPro" id="IPR023210">
    <property type="entry name" value="NADP_OxRdtase_dom"/>
</dbReference>
<organism evidence="2 3">
    <name type="scientific">Stephania japonica</name>
    <dbReference type="NCBI Taxonomy" id="461633"/>
    <lineage>
        <taxon>Eukaryota</taxon>
        <taxon>Viridiplantae</taxon>
        <taxon>Streptophyta</taxon>
        <taxon>Embryophyta</taxon>
        <taxon>Tracheophyta</taxon>
        <taxon>Spermatophyta</taxon>
        <taxon>Magnoliopsida</taxon>
        <taxon>Ranunculales</taxon>
        <taxon>Menispermaceae</taxon>
        <taxon>Menispermoideae</taxon>
        <taxon>Cissampelideae</taxon>
        <taxon>Stephania</taxon>
    </lineage>
</organism>
<reference evidence="2 3" key="1">
    <citation type="submission" date="2024-01" db="EMBL/GenBank/DDBJ databases">
        <title>Genome assemblies of Stephania.</title>
        <authorList>
            <person name="Yang L."/>
        </authorList>
    </citation>
    <scope>NUCLEOTIDE SEQUENCE [LARGE SCALE GENOMIC DNA]</scope>
    <source>
        <strain evidence="2">QJT</strain>
        <tissue evidence="2">Leaf</tissue>
    </source>
</reference>
<accession>A0AAP0PUD3</accession>
<dbReference type="SUPFAM" id="SSF51430">
    <property type="entry name" value="NAD(P)-linked oxidoreductase"/>
    <property type="match status" value="1"/>
</dbReference>
<dbReference type="InterPro" id="IPR020471">
    <property type="entry name" value="AKR"/>
</dbReference>
<dbReference type="EMBL" id="JBBNAE010000001">
    <property type="protein sequence ID" value="KAK9153266.1"/>
    <property type="molecule type" value="Genomic_DNA"/>
</dbReference>
<evidence type="ECO:0000313" key="3">
    <source>
        <dbReference type="Proteomes" id="UP001417504"/>
    </source>
</evidence>
<evidence type="ECO:0000259" key="1">
    <source>
        <dbReference type="Pfam" id="PF00248"/>
    </source>
</evidence>
<dbReference type="Proteomes" id="UP001417504">
    <property type="component" value="Unassembled WGS sequence"/>
</dbReference>
<proteinExistence type="predicted"/>
<dbReference type="InterPro" id="IPR036812">
    <property type="entry name" value="NAD(P)_OxRdtase_dom_sf"/>
</dbReference>
<feature type="domain" description="NADP-dependent oxidoreductase" evidence="1">
    <location>
        <begin position="44"/>
        <end position="119"/>
    </location>
</feature>
<evidence type="ECO:0000313" key="2">
    <source>
        <dbReference type="EMBL" id="KAK9153266.1"/>
    </source>
</evidence>
<comment type="caution">
    <text evidence="2">The sequence shown here is derived from an EMBL/GenBank/DDBJ whole genome shotgun (WGS) entry which is preliminary data.</text>
</comment>
<dbReference type="PANTHER" id="PTHR11732">
    <property type="entry name" value="ALDO/KETO REDUCTASE"/>
    <property type="match status" value="1"/>
</dbReference>
<dbReference type="Pfam" id="PF00248">
    <property type="entry name" value="Aldo_ket_red"/>
    <property type="match status" value="1"/>
</dbReference>
<dbReference type="GO" id="GO:0016491">
    <property type="term" value="F:oxidoreductase activity"/>
    <property type="evidence" value="ECO:0007669"/>
    <property type="project" value="InterPro"/>
</dbReference>
<dbReference type="Gene3D" id="3.20.20.100">
    <property type="entry name" value="NADP-dependent oxidoreductase domain"/>
    <property type="match status" value="1"/>
</dbReference>
<sequence>MYVTEEAVGAAIKEALGRKLTKNREELFVSTELWCNLRLIVCYWPSKSLSVTVERHVLDLAPKEGEVSLMDIKSVWSAMEEVHKLGVAKSIGFSNFTCKKLTELLAHAKIIPSVNQVKY</sequence>